<proteinExistence type="predicted"/>
<sequence>MNRLWMVVLAATLVPVSLAQSPAQRHFIEVVKQLEAAIPGYSSTYYDKESGVVVVRIVPRLNPKLRRLLGERVDALSVDHELQLPRSLARQYAQVVRQVRLNPYLSKKPIRFAVGKYTWAQHYKWREKIYKFMGNPNSMAEYGYPDWPKGCIQSSFMRDVREDKSYVFVLKSKCDEKFFQSFLRAIHEQLGIPTDAIGFLWLTKPFRLLDKRSHRQ</sequence>
<organism evidence="2">
    <name type="scientific">Oceanithermus profundus</name>
    <dbReference type="NCBI Taxonomy" id="187137"/>
    <lineage>
        <taxon>Bacteria</taxon>
        <taxon>Thermotogati</taxon>
        <taxon>Deinococcota</taxon>
        <taxon>Deinococci</taxon>
        <taxon>Thermales</taxon>
        <taxon>Thermaceae</taxon>
        <taxon>Oceanithermus</taxon>
    </lineage>
</organism>
<comment type="caution">
    <text evidence="2">The sequence shown here is derived from an EMBL/GenBank/DDBJ whole genome shotgun (WGS) entry which is preliminary data.</text>
</comment>
<name>A0A7C4ZGA6_9DEIN</name>
<feature type="chain" id="PRO_5027961087" evidence="1">
    <location>
        <begin position="20"/>
        <end position="216"/>
    </location>
</feature>
<dbReference type="AlphaFoldDB" id="A0A7C4ZGA6"/>
<protein>
    <submittedName>
        <fullName evidence="2">Uncharacterized protein</fullName>
    </submittedName>
</protein>
<feature type="signal peptide" evidence="1">
    <location>
        <begin position="1"/>
        <end position="19"/>
    </location>
</feature>
<evidence type="ECO:0000256" key="1">
    <source>
        <dbReference type="SAM" id="SignalP"/>
    </source>
</evidence>
<dbReference type="EMBL" id="DRPZ01000141">
    <property type="protein sequence ID" value="HGY09458.1"/>
    <property type="molecule type" value="Genomic_DNA"/>
</dbReference>
<evidence type="ECO:0000313" key="2">
    <source>
        <dbReference type="EMBL" id="HGY09458.1"/>
    </source>
</evidence>
<accession>A0A7C4ZGA6</accession>
<gene>
    <name evidence="2" type="ORF">ENK37_05310</name>
</gene>
<dbReference type="Proteomes" id="UP000885759">
    <property type="component" value="Unassembled WGS sequence"/>
</dbReference>
<keyword evidence="1" id="KW-0732">Signal</keyword>
<reference evidence="2" key="1">
    <citation type="journal article" date="2020" name="mSystems">
        <title>Genome- and Community-Level Interaction Insights into Carbon Utilization and Element Cycling Functions of Hydrothermarchaeota in Hydrothermal Sediment.</title>
        <authorList>
            <person name="Zhou Z."/>
            <person name="Liu Y."/>
            <person name="Xu W."/>
            <person name="Pan J."/>
            <person name="Luo Z.H."/>
            <person name="Li M."/>
        </authorList>
    </citation>
    <scope>NUCLEOTIDE SEQUENCE [LARGE SCALE GENOMIC DNA]</scope>
    <source>
        <strain evidence="2">HyVt-570</strain>
    </source>
</reference>